<evidence type="ECO:0000313" key="2">
    <source>
        <dbReference type="EMBL" id="CAH1416906.1"/>
    </source>
</evidence>
<accession>A0AAU9LU93</accession>
<feature type="chain" id="PRO_5044009573" evidence="1">
    <location>
        <begin position="41"/>
        <end position="101"/>
    </location>
</feature>
<dbReference type="InterPro" id="IPR040274">
    <property type="entry name" value="CLE27/CLE43"/>
</dbReference>
<evidence type="ECO:0000313" key="3">
    <source>
        <dbReference type="Proteomes" id="UP001157418"/>
    </source>
</evidence>
<feature type="signal peptide" evidence="1">
    <location>
        <begin position="1"/>
        <end position="40"/>
    </location>
</feature>
<sequence>MSFSGRRRRSTMYSSKVLLLVFFSVLQIWVLSSDCCKVRAIRILPSSLSKDPDDVKRLELYKKFFNGRFPKIINSTGTISKGKGFQENKRKVPSCPDALHN</sequence>
<evidence type="ECO:0000256" key="1">
    <source>
        <dbReference type="SAM" id="SignalP"/>
    </source>
</evidence>
<organism evidence="2 3">
    <name type="scientific">Lactuca virosa</name>
    <dbReference type="NCBI Taxonomy" id="75947"/>
    <lineage>
        <taxon>Eukaryota</taxon>
        <taxon>Viridiplantae</taxon>
        <taxon>Streptophyta</taxon>
        <taxon>Embryophyta</taxon>
        <taxon>Tracheophyta</taxon>
        <taxon>Spermatophyta</taxon>
        <taxon>Magnoliopsida</taxon>
        <taxon>eudicotyledons</taxon>
        <taxon>Gunneridae</taxon>
        <taxon>Pentapetalae</taxon>
        <taxon>asterids</taxon>
        <taxon>campanulids</taxon>
        <taxon>Asterales</taxon>
        <taxon>Asteraceae</taxon>
        <taxon>Cichorioideae</taxon>
        <taxon>Cichorieae</taxon>
        <taxon>Lactucinae</taxon>
        <taxon>Lactuca</taxon>
    </lineage>
</organism>
<keyword evidence="1" id="KW-0732">Signal</keyword>
<name>A0AAU9LU93_9ASTR</name>
<reference evidence="2 3" key="1">
    <citation type="submission" date="2022-01" db="EMBL/GenBank/DDBJ databases">
        <authorList>
            <person name="Xiong W."/>
            <person name="Schranz E."/>
        </authorList>
    </citation>
    <scope>NUCLEOTIDE SEQUENCE [LARGE SCALE GENOMIC DNA]</scope>
</reference>
<protein>
    <submittedName>
        <fullName evidence="2">Uncharacterized protein</fullName>
    </submittedName>
</protein>
<keyword evidence="3" id="KW-1185">Reference proteome</keyword>
<comment type="caution">
    <text evidence="2">The sequence shown here is derived from an EMBL/GenBank/DDBJ whole genome shotgun (WGS) entry which is preliminary data.</text>
</comment>
<dbReference type="Proteomes" id="UP001157418">
    <property type="component" value="Unassembled WGS sequence"/>
</dbReference>
<dbReference type="EMBL" id="CAKMRJ010000002">
    <property type="protein sequence ID" value="CAH1416906.1"/>
    <property type="molecule type" value="Genomic_DNA"/>
</dbReference>
<dbReference type="AlphaFoldDB" id="A0AAU9LU93"/>
<gene>
    <name evidence="2" type="ORF">LVIROSA_LOCUS4636</name>
</gene>
<dbReference type="PANTHER" id="PTHR37184">
    <property type="entry name" value="CLAVATA3/ESR (CLE)-RELATED PROTEIN 27"/>
    <property type="match status" value="1"/>
</dbReference>
<dbReference type="PANTHER" id="PTHR37184:SF2">
    <property type="entry name" value="CLAVATA3_ESR (CLE)-RELATED PROTEIN 43"/>
    <property type="match status" value="1"/>
</dbReference>
<proteinExistence type="predicted"/>